<dbReference type="EMBL" id="ASRX01000021">
    <property type="protein sequence ID" value="EYF05743.1"/>
    <property type="molecule type" value="Genomic_DNA"/>
</dbReference>
<evidence type="ECO:0000313" key="3">
    <source>
        <dbReference type="Proteomes" id="UP000019678"/>
    </source>
</evidence>
<evidence type="ECO:0000259" key="1">
    <source>
        <dbReference type="Pfam" id="PF05598"/>
    </source>
</evidence>
<name>A0A017T8Z6_9BACT</name>
<dbReference type="eggNOG" id="COG3039">
    <property type="taxonomic scope" value="Bacteria"/>
</dbReference>
<sequence length="151" mass="17288">MPTLWKPLVELSSREQKIVKRCAKRRVFMLLRELRHRLFDDDFQAKLLAAYNRQGVPPAQLALASLLQAALGIPDHEVVELTAMDLRWQMVLDCVGAEEPIFSQGTLFNFRQRLIDHDLDRELFDKTVQLARETGGFSATHLRAAFDSSPL</sequence>
<comment type="caution">
    <text evidence="2">The sequence shown here is derived from an EMBL/GenBank/DDBJ whole genome shotgun (WGS) entry which is preliminary data.</text>
</comment>
<dbReference type="PANTHER" id="PTHR35604:SF2">
    <property type="entry name" value="TRANSPOSASE INSH FOR INSERTION SEQUENCE ELEMENT IS5A-RELATED"/>
    <property type="match status" value="1"/>
</dbReference>
<evidence type="ECO:0000313" key="2">
    <source>
        <dbReference type="EMBL" id="EYF05743.1"/>
    </source>
</evidence>
<dbReference type="OrthoDB" id="3313640at2"/>
<proteinExistence type="predicted"/>
<dbReference type="InterPro" id="IPR008490">
    <property type="entry name" value="Transposase_InsH_N"/>
</dbReference>
<dbReference type="AlphaFoldDB" id="A0A017T8Z6"/>
<organism evidence="2 3">
    <name type="scientific">Chondromyces apiculatus DSM 436</name>
    <dbReference type="NCBI Taxonomy" id="1192034"/>
    <lineage>
        <taxon>Bacteria</taxon>
        <taxon>Pseudomonadati</taxon>
        <taxon>Myxococcota</taxon>
        <taxon>Polyangia</taxon>
        <taxon>Polyangiales</taxon>
        <taxon>Polyangiaceae</taxon>
        <taxon>Chondromyces</taxon>
    </lineage>
</organism>
<gene>
    <name evidence="2" type="ORF">CAP_3033</name>
</gene>
<dbReference type="Pfam" id="PF05598">
    <property type="entry name" value="DUF772"/>
    <property type="match status" value="1"/>
</dbReference>
<accession>A0A017T8Z6</accession>
<protein>
    <submittedName>
        <fullName evidence="2">Putative transposase</fullName>
    </submittedName>
</protein>
<dbReference type="RefSeq" id="WP_044241406.1">
    <property type="nucleotide sequence ID" value="NZ_ASRX01000021.1"/>
</dbReference>
<dbReference type="STRING" id="1192034.CAP_3033"/>
<dbReference type="PANTHER" id="PTHR35604">
    <property type="entry name" value="TRANSPOSASE INSH FOR INSERTION SEQUENCE ELEMENT IS5A-RELATED"/>
    <property type="match status" value="1"/>
</dbReference>
<feature type="domain" description="Transposase InsH N-terminal" evidence="1">
    <location>
        <begin position="31"/>
        <end position="113"/>
    </location>
</feature>
<keyword evidence="3" id="KW-1185">Reference proteome</keyword>
<reference evidence="2 3" key="1">
    <citation type="submission" date="2013-05" db="EMBL/GenBank/DDBJ databases">
        <title>Genome assembly of Chondromyces apiculatus DSM 436.</title>
        <authorList>
            <person name="Sharma G."/>
            <person name="Khatri I."/>
            <person name="Kaur C."/>
            <person name="Mayilraj S."/>
            <person name="Subramanian S."/>
        </authorList>
    </citation>
    <scope>NUCLEOTIDE SEQUENCE [LARGE SCALE GENOMIC DNA]</scope>
    <source>
        <strain evidence="2 3">DSM 436</strain>
    </source>
</reference>
<dbReference type="Proteomes" id="UP000019678">
    <property type="component" value="Unassembled WGS sequence"/>
</dbReference>